<evidence type="ECO:0000313" key="2">
    <source>
        <dbReference type="EMBL" id="QDP98112.1"/>
    </source>
</evidence>
<feature type="domain" description="GAF" evidence="1">
    <location>
        <begin position="16"/>
        <end position="144"/>
    </location>
</feature>
<evidence type="ECO:0000259" key="1">
    <source>
        <dbReference type="Pfam" id="PF01590"/>
    </source>
</evidence>
<dbReference type="InterPro" id="IPR003018">
    <property type="entry name" value="GAF"/>
</dbReference>
<gene>
    <name evidence="2" type="ORF">FOE78_21385</name>
</gene>
<reference evidence="2 3" key="1">
    <citation type="submission" date="2019-07" db="EMBL/GenBank/DDBJ databases">
        <title>Microlunatus dokdonensis sp. nov. isolated from the rhizospheric soil of the wild plant Elymus tsukushiensis.</title>
        <authorList>
            <person name="Ghim S.-Y."/>
            <person name="Hwang Y.-J."/>
            <person name="Son J.-S."/>
            <person name="Shin J.-H."/>
        </authorList>
    </citation>
    <scope>NUCLEOTIDE SEQUENCE [LARGE SCALE GENOMIC DNA]</scope>
    <source>
        <strain evidence="2 3">KUDC0627</strain>
    </source>
</reference>
<protein>
    <submittedName>
        <fullName evidence="2">GAF domain-containing protein</fullName>
    </submittedName>
</protein>
<keyword evidence="3" id="KW-1185">Reference proteome</keyword>
<dbReference type="EMBL" id="CP041692">
    <property type="protein sequence ID" value="QDP98112.1"/>
    <property type="molecule type" value="Genomic_DNA"/>
</dbReference>
<dbReference type="Pfam" id="PF01590">
    <property type="entry name" value="GAF"/>
    <property type="match status" value="1"/>
</dbReference>
<dbReference type="OrthoDB" id="23692at2"/>
<dbReference type="Proteomes" id="UP000319263">
    <property type="component" value="Chromosome"/>
</dbReference>
<dbReference type="AlphaFoldDB" id="A0A516Q416"/>
<dbReference type="Gene3D" id="3.30.450.40">
    <property type="match status" value="1"/>
</dbReference>
<dbReference type="RefSeq" id="WP_143988056.1">
    <property type="nucleotide sequence ID" value="NZ_CP041692.1"/>
</dbReference>
<dbReference type="SUPFAM" id="SSF55781">
    <property type="entry name" value="GAF domain-like"/>
    <property type="match status" value="1"/>
</dbReference>
<evidence type="ECO:0000313" key="3">
    <source>
        <dbReference type="Proteomes" id="UP000319263"/>
    </source>
</evidence>
<name>A0A516Q416_9ACTN</name>
<proteinExistence type="predicted"/>
<dbReference type="InterPro" id="IPR029016">
    <property type="entry name" value="GAF-like_dom_sf"/>
</dbReference>
<accession>A0A516Q416</accession>
<dbReference type="KEGG" id="mik:FOE78_21385"/>
<organism evidence="2 3">
    <name type="scientific">Microlunatus elymi</name>
    <dbReference type="NCBI Taxonomy" id="2596828"/>
    <lineage>
        <taxon>Bacteria</taxon>
        <taxon>Bacillati</taxon>
        <taxon>Actinomycetota</taxon>
        <taxon>Actinomycetes</taxon>
        <taxon>Propionibacteriales</taxon>
        <taxon>Propionibacteriaceae</taxon>
        <taxon>Microlunatus</taxon>
    </lineage>
</organism>
<sequence>MDFNLDLDHATSVFEVAAEVRHLARRSCRADGATFVLRDGDFCFYVDEDAIAPLWKGQRFPIESCISGWAMLHAEPAVIADIFTDERIPQEAYRPTFVRSLLMMPVGLPTPLAAIGCYWSTNHQATIDEIAALEALAVRTAEALDRVGVDDAPWAPNFGLPRPHPA</sequence>